<evidence type="ECO:0000256" key="8">
    <source>
        <dbReference type="ARBA" id="ARBA00022982"/>
    </source>
</evidence>
<evidence type="ECO:0000256" key="2">
    <source>
        <dbReference type="ARBA" id="ARBA00007866"/>
    </source>
</evidence>
<evidence type="ECO:0000259" key="15">
    <source>
        <dbReference type="PROSITE" id="PS50999"/>
    </source>
</evidence>
<evidence type="ECO:0000256" key="1">
    <source>
        <dbReference type="ARBA" id="ARBA00004651"/>
    </source>
</evidence>
<dbReference type="GO" id="GO:0004129">
    <property type="term" value="F:cytochrome-c oxidase activity"/>
    <property type="evidence" value="ECO:0007669"/>
    <property type="project" value="InterPro"/>
</dbReference>
<dbReference type="InterPro" id="IPR002429">
    <property type="entry name" value="CcO_II-like_C"/>
</dbReference>
<sequence length="310" mass="33652">MRTSLPPVLLALSLLVPPAHATQLSFLKPAGPVAAAQSGHFWFVIIAMLVVVVPVFILTPIILWRYRYGRRNASYRPEWSFSWGWEILLWGGPIVLILILGTVLWAETGQLDPYKPLGPHPLRVDVVGYDWKWLFIYPDLGIATVDKLEIPVGRPVALRLTSDTVMQSFLIPALAGQIYAMQGMRTKLNLEASQAGAFLGENTQYNGTGFHAQKFTTTAASADDFRKWVGSARAGAHALSPAVIHALETKGTDKDMARGLHLGGPSDLVFRLPVADLFTRILRDGPAAPAHALLAGSPIAAPAAPKQKAD</sequence>
<dbReference type="PANTHER" id="PTHR22888:SF18">
    <property type="entry name" value="CYTOCHROME BO(3) UBIQUINOL OXIDASE SUBUNIT 2"/>
    <property type="match status" value="1"/>
</dbReference>
<keyword evidence="7 13" id="KW-0732">Signal</keyword>
<dbReference type="PROSITE" id="PS50857">
    <property type="entry name" value="COX2_CUA"/>
    <property type="match status" value="1"/>
</dbReference>
<dbReference type="GO" id="GO:0016491">
    <property type="term" value="F:oxidoreductase activity"/>
    <property type="evidence" value="ECO:0007669"/>
    <property type="project" value="UniProtKB-KW"/>
</dbReference>
<keyword evidence="4" id="KW-1003">Cell membrane</keyword>
<dbReference type="GO" id="GO:0005507">
    <property type="term" value="F:copper ion binding"/>
    <property type="evidence" value="ECO:0007669"/>
    <property type="project" value="InterPro"/>
</dbReference>
<evidence type="ECO:0000256" key="5">
    <source>
        <dbReference type="ARBA" id="ARBA00022660"/>
    </source>
</evidence>
<dbReference type="Gene3D" id="2.60.40.420">
    <property type="entry name" value="Cupredoxins - blue copper proteins"/>
    <property type="match status" value="1"/>
</dbReference>
<feature type="domain" description="Cytochrome oxidase subunit II transmembrane region profile" evidence="15">
    <location>
        <begin position="18"/>
        <end position="115"/>
    </location>
</feature>
<evidence type="ECO:0000256" key="4">
    <source>
        <dbReference type="ARBA" id="ARBA00022475"/>
    </source>
</evidence>
<dbReference type="SUPFAM" id="SSF81464">
    <property type="entry name" value="Cytochrome c oxidase subunit II-like, transmembrane region"/>
    <property type="match status" value="1"/>
</dbReference>
<keyword evidence="9 12" id="KW-1133">Transmembrane helix</keyword>
<keyword evidence="8" id="KW-0249">Electron transport</keyword>
<keyword evidence="3" id="KW-0813">Transport</keyword>
<evidence type="ECO:0000313" key="18">
    <source>
        <dbReference type="Proteomes" id="UP000199541"/>
    </source>
</evidence>
<dbReference type="EMBL" id="BNAB01000044">
    <property type="protein sequence ID" value="GHE06472.1"/>
    <property type="molecule type" value="Genomic_DNA"/>
</dbReference>
<dbReference type="EMBL" id="FNOB01000048">
    <property type="protein sequence ID" value="SDX93908.1"/>
    <property type="molecule type" value="Genomic_DNA"/>
</dbReference>
<protein>
    <submittedName>
        <fullName evidence="17">Cytochrome bo3 quinol oxidase subunit 2</fullName>
    </submittedName>
    <submittedName>
        <fullName evidence="16">Ubiquinol oxidase subunit 2</fullName>
    </submittedName>
</protein>
<evidence type="ECO:0000313" key="16">
    <source>
        <dbReference type="EMBL" id="GHE06472.1"/>
    </source>
</evidence>
<proteinExistence type="inferred from homology"/>
<feature type="domain" description="Cytochrome oxidase subunit II copper A binding" evidence="14">
    <location>
        <begin position="119"/>
        <end position="231"/>
    </location>
</feature>
<name>A0AAN5A1H1_9RHOB</name>
<gene>
    <name evidence="16" type="primary">cyoA</name>
    <name evidence="16" type="ORF">GCM10008024_40910</name>
    <name evidence="17" type="ORF">SAMN05444006_1485</name>
</gene>
<dbReference type="PROSITE" id="PS50999">
    <property type="entry name" value="COX2_TM"/>
    <property type="match status" value="1"/>
</dbReference>
<feature type="signal peptide" evidence="13">
    <location>
        <begin position="1"/>
        <end position="21"/>
    </location>
</feature>
<reference evidence="16" key="1">
    <citation type="journal article" date="2014" name="Int. J. Syst. Evol. Microbiol.">
        <title>Complete genome sequence of Corynebacterium casei LMG S-19264T (=DSM 44701T), isolated from a smear-ripened cheese.</title>
        <authorList>
            <consortium name="US DOE Joint Genome Institute (JGI-PGF)"/>
            <person name="Walter F."/>
            <person name="Albersmeier A."/>
            <person name="Kalinowski J."/>
            <person name="Ruckert C."/>
        </authorList>
    </citation>
    <scope>NUCLEOTIDE SEQUENCE</scope>
    <source>
        <strain evidence="16">CGMCC 1.10859</strain>
    </source>
</reference>
<evidence type="ECO:0000256" key="7">
    <source>
        <dbReference type="ARBA" id="ARBA00022729"/>
    </source>
</evidence>
<feature type="chain" id="PRO_5043020599" evidence="13">
    <location>
        <begin position="22"/>
        <end position="310"/>
    </location>
</feature>
<evidence type="ECO:0000256" key="10">
    <source>
        <dbReference type="ARBA" id="ARBA00023002"/>
    </source>
</evidence>
<evidence type="ECO:0000256" key="6">
    <source>
        <dbReference type="ARBA" id="ARBA00022692"/>
    </source>
</evidence>
<evidence type="ECO:0000256" key="3">
    <source>
        <dbReference type="ARBA" id="ARBA00022448"/>
    </source>
</evidence>
<dbReference type="Gene3D" id="1.10.287.90">
    <property type="match status" value="1"/>
</dbReference>
<dbReference type="InterPro" id="IPR011759">
    <property type="entry name" value="Cyt_c_oxidase_su2_TM_dom"/>
</dbReference>
<evidence type="ECO:0000259" key="14">
    <source>
        <dbReference type="PROSITE" id="PS50857"/>
    </source>
</evidence>
<reference evidence="16" key="3">
    <citation type="submission" date="2023-06" db="EMBL/GenBank/DDBJ databases">
        <authorList>
            <person name="Sun Q."/>
            <person name="Zhou Y."/>
        </authorList>
    </citation>
    <scope>NUCLEOTIDE SEQUENCE</scope>
    <source>
        <strain evidence="16">CGMCC 1.10859</strain>
    </source>
</reference>
<dbReference type="PANTHER" id="PTHR22888">
    <property type="entry name" value="CYTOCHROME C OXIDASE, SUBUNIT II"/>
    <property type="match status" value="1"/>
</dbReference>
<dbReference type="InterPro" id="IPR034227">
    <property type="entry name" value="CuRO_UO_II"/>
</dbReference>
<keyword evidence="10" id="KW-0560">Oxidoreductase</keyword>
<comment type="caution">
    <text evidence="16">The sequence shown here is derived from an EMBL/GenBank/DDBJ whole genome shotgun (WGS) entry which is preliminary data.</text>
</comment>
<evidence type="ECO:0000256" key="13">
    <source>
        <dbReference type="SAM" id="SignalP"/>
    </source>
</evidence>
<dbReference type="RefSeq" id="WP_210184819.1">
    <property type="nucleotide sequence ID" value="NZ_BNAB01000044.1"/>
</dbReference>
<dbReference type="AlphaFoldDB" id="A0AAN5A1H1"/>
<evidence type="ECO:0000313" key="17">
    <source>
        <dbReference type="EMBL" id="SDX93908.1"/>
    </source>
</evidence>
<dbReference type="GO" id="GO:0005886">
    <property type="term" value="C:plasma membrane"/>
    <property type="evidence" value="ECO:0007669"/>
    <property type="project" value="UniProtKB-SubCell"/>
</dbReference>
<dbReference type="InterPro" id="IPR045187">
    <property type="entry name" value="CcO_II"/>
</dbReference>
<feature type="transmembrane region" description="Helical" evidence="12">
    <location>
        <begin position="87"/>
        <end position="106"/>
    </location>
</feature>
<dbReference type="Proteomes" id="UP000634647">
    <property type="component" value="Unassembled WGS sequence"/>
</dbReference>
<keyword evidence="11 12" id="KW-0472">Membrane</keyword>
<dbReference type="Proteomes" id="UP000199541">
    <property type="component" value="Unassembled WGS sequence"/>
</dbReference>
<keyword evidence="6 12" id="KW-0812">Transmembrane</keyword>
<feature type="transmembrane region" description="Helical" evidence="12">
    <location>
        <begin position="40"/>
        <end position="66"/>
    </location>
</feature>
<evidence type="ECO:0000313" key="19">
    <source>
        <dbReference type="Proteomes" id="UP000634647"/>
    </source>
</evidence>
<evidence type="ECO:0000256" key="11">
    <source>
        <dbReference type="ARBA" id="ARBA00023136"/>
    </source>
</evidence>
<dbReference type="GO" id="GO:0042773">
    <property type="term" value="P:ATP synthesis coupled electron transport"/>
    <property type="evidence" value="ECO:0007669"/>
    <property type="project" value="TreeGrafter"/>
</dbReference>
<comment type="similarity">
    <text evidence="2">Belongs to the cytochrome c oxidase subunit 2 family.</text>
</comment>
<organism evidence="16 19">
    <name type="scientific">Allgaiera indica</name>
    <dbReference type="NCBI Taxonomy" id="765699"/>
    <lineage>
        <taxon>Bacteria</taxon>
        <taxon>Pseudomonadati</taxon>
        <taxon>Pseudomonadota</taxon>
        <taxon>Alphaproteobacteria</taxon>
        <taxon>Rhodobacterales</taxon>
        <taxon>Paracoccaceae</taxon>
        <taxon>Allgaiera</taxon>
    </lineage>
</organism>
<dbReference type="InterPro" id="IPR008972">
    <property type="entry name" value="Cupredoxin"/>
</dbReference>
<accession>A0AAN5A1H1</accession>
<evidence type="ECO:0000256" key="12">
    <source>
        <dbReference type="SAM" id="Phobius"/>
    </source>
</evidence>
<evidence type="ECO:0000256" key="9">
    <source>
        <dbReference type="ARBA" id="ARBA00022989"/>
    </source>
</evidence>
<dbReference type="CDD" id="cd04212">
    <property type="entry name" value="CuRO_UO_II"/>
    <property type="match status" value="1"/>
</dbReference>
<dbReference type="SUPFAM" id="SSF49503">
    <property type="entry name" value="Cupredoxins"/>
    <property type="match status" value="1"/>
</dbReference>
<comment type="subcellular location">
    <subcellularLocation>
        <location evidence="1">Cell membrane</location>
        <topology evidence="1">Multi-pass membrane protein</topology>
    </subcellularLocation>
</comment>
<reference evidence="17 18" key="2">
    <citation type="submission" date="2016-10" db="EMBL/GenBank/DDBJ databases">
        <authorList>
            <person name="Varghese N."/>
            <person name="Submissions S."/>
        </authorList>
    </citation>
    <scope>NUCLEOTIDE SEQUENCE [LARGE SCALE GENOMIC DNA]</scope>
    <source>
        <strain evidence="17 18">DSM 24802</strain>
    </source>
</reference>
<dbReference type="InterPro" id="IPR036257">
    <property type="entry name" value="Cyt_c_oxidase_su2_TM_sf"/>
</dbReference>
<keyword evidence="5" id="KW-0679">Respiratory chain</keyword>
<keyword evidence="18" id="KW-1185">Reference proteome</keyword>